<feature type="transmembrane region" description="Helical" evidence="6">
    <location>
        <begin position="432"/>
        <end position="453"/>
    </location>
</feature>
<evidence type="ECO:0000313" key="9">
    <source>
        <dbReference type="Proteomes" id="UP000824044"/>
    </source>
</evidence>
<evidence type="ECO:0000256" key="5">
    <source>
        <dbReference type="RuleBase" id="RU003945"/>
    </source>
</evidence>
<sequence length="494" mass="55928">MTLLNSVEITLLSEGYRIGLDWLGQFVQTIIESVGIIGVGIICFTLILKAITLPFDTYQRYTTRKQTLIMRSMREDLDKLQKQYANDKTMYNQKMMELYKKNGYSVFGACLPMIISFVVIIVAFQGFNAYSRYANLDFFVQMSSSYNAAITAHGTEGIDFMLADRASEEEGYRLVYTNADGTEQSLSFGAPGESVTEGECSYTIAQNGDILYLYVTPLEEEKFISYRYSLEATSVSKEYTIDTDRLLAYLQTNEAAAYESIASAEDRDTACLDYVKKIGADSARDWYLSNRANFLWVANVWYPDVSYNHPIPQDYATFQQNFGNNAQVTLADGSTAQLSSVFKQANYDDLTASLTEQKEEPNGYFGLIIISIALMVVSQVVMMRSNKESRQYQTVDGQGSAARTQKIMLVAMPLIYAVFAFMYSAAFTIYMLISSLFSLIVTLLSNLILGIIFKKKEEKKAIAQIGYKPQWMIEREAREKQEKGKSRKNKDKKE</sequence>
<feature type="transmembrane region" description="Helical" evidence="6">
    <location>
        <begin position="104"/>
        <end position="127"/>
    </location>
</feature>
<evidence type="ECO:0000259" key="7">
    <source>
        <dbReference type="Pfam" id="PF02096"/>
    </source>
</evidence>
<evidence type="ECO:0000256" key="3">
    <source>
        <dbReference type="ARBA" id="ARBA00022989"/>
    </source>
</evidence>
<evidence type="ECO:0000313" key="8">
    <source>
        <dbReference type="EMBL" id="HIZ24887.1"/>
    </source>
</evidence>
<dbReference type="GO" id="GO:0032977">
    <property type="term" value="F:membrane insertase activity"/>
    <property type="evidence" value="ECO:0007669"/>
    <property type="project" value="InterPro"/>
</dbReference>
<reference evidence="8" key="1">
    <citation type="journal article" date="2021" name="PeerJ">
        <title>Extensive microbial diversity within the chicken gut microbiome revealed by metagenomics and culture.</title>
        <authorList>
            <person name="Gilroy R."/>
            <person name="Ravi A."/>
            <person name="Getino M."/>
            <person name="Pursley I."/>
            <person name="Horton D.L."/>
            <person name="Alikhan N.F."/>
            <person name="Baker D."/>
            <person name="Gharbi K."/>
            <person name="Hall N."/>
            <person name="Watson M."/>
            <person name="Adriaenssens E.M."/>
            <person name="Foster-Nyarko E."/>
            <person name="Jarju S."/>
            <person name="Secka A."/>
            <person name="Antonio M."/>
            <person name="Oren A."/>
            <person name="Chaudhuri R.R."/>
            <person name="La Ragione R."/>
            <person name="Hildebrand F."/>
            <person name="Pallen M.J."/>
        </authorList>
    </citation>
    <scope>NUCLEOTIDE SEQUENCE</scope>
    <source>
        <strain evidence="8">CHK33-5263</strain>
    </source>
</reference>
<evidence type="ECO:0000256" key="2">
    <source>
        <dbReference type="ARBA" id="ARBA00022692"/>
    </source>
</evidence>
<dbReference type="InterPro" id="IPR028055">
    <property type="entry name" value="YidC/Oxa/ALB_C"/>
</dbReference>
<gene>
    <name evidence="8" type="ORF">H9812_05410</name>
</gene>
<proteinExistence type="inferred from homology"/>
<feature type="transmembrane region" description="Helical" evidence="6">
    <location>
        <begin position="30"/>
        <end position="55"/>
    </location>
</feature>
<dbReference type="Proteomes" id="UP000824044">
    <property type="component" value="Unassembled WGS sequence"/>
</dbReference>
<evidence type="ECO:0000256" key="1">
    <source>
        <dbReference type="ARBA" id="ARBA00004141"/>
    </source>
</evidence>
<dbReference type="InterPro" id="IPR001708">
    <property type="entry name" value="YidC/ALB3/OXA1/COX18"/>
</dbReference>
<comment type="similarity">
    <text evidence="5">Belongs to the OXA1/ALB3/YidC family.</text>
</comment>
<dbReference type="GO" id="GO:0051205">
    <property type="term" value="P:protein insertion into membrane"/>
    <property type="evidence" value="ECO:0007669"/>
    <property type="project" value="TreeGrafter"/>
</dbReference>
<evidence type="ECO:0000256" key="4">
    <source>
        <dbReference type="ARBA" id="ARBA00023136"/>
    </source>
</evidence>
<comment type="subcellular location">
    <subcellularLocation>
        <location evidence="1 5">Membrane</location>
        <topology evidence="1 5">Multi-pass membrane protein</topology>
    </subcellularLocation>
</comment>
<accession>A0A9D2IWD3</accession>
<keyword evidence="3 6" id="KW-1133">Transmembrane helix</keyword>
<keyword evidence="2 5" id="KW-0812">Transmembrane</keyword>
<dbReference type="PANTHER" id="PTHR12428">
    <property type="entry name" value="OXA1"/>
    <property type="match status" value="1"/>
</dbReference>
<name>A0A9D2IWD3_9FIRM</name>
<organism evidence="8 9">
    <name type="scientific">Candidatus Gallimonas intestinigallinarum</name>
    <dbReference type="NCBI Taxonomy" id="2838604"/>
    <lineage>
        <taxon>Bacteria</taxon>
        <taxon>Bacillati</taxon>
        <taxon>Bacillota</taxon>
        <taxon>Clostridia</taxon>
        <taxon>Candidatus Gallimonas</taxon>
    </lineage>
</organism>
<feature type="transmembrane region" description="Helical" evidence="6">
    <location>
        <begin position="407"/>
        <end position="426"/>
    </location>
</feature>
<dbReference type="GO" id="GO:0005886">
    <property type="term" value="C:plasma membrane"/>
    <property type="evidence" value="ECO:0007669"/>
    <property type="project" value="TreeGrafter"/>
</dbReference>
<feature type="transmembrane region" description="Helical" evidence="6">
    <location>
        <begin position="363"/>
        <end position="382"/>
    </location>
</feature>
<evidence type="ECO:0000256" key="6">
    <source>
        <dbReference type="SAM" id="Phobius"/>
    </source>
</evidence>
<dbReference type="AlphaFoldDB" id="A0A9D2IWD3"/>
<dbReference type="PANTHER" id="PTHR12428:SF65">
    <property type="entry name" value="CYTOCHROME C OXIDASE ASSEMBLY PROTEIN COX18, MITOCHONDRIAL"/>
    <property type="match status" value="1"/>
</dbReference>
<dbReference type="Pfam" id="PF02096">
    <property type="entry name" value="60KD_IMP"/>
    <property type="match status" value="1"/>
</dbReference>
<reference evidence="8" key="2">
    <citation type="submission" date="2021-04" db="EMBL/GenBank/DDBJ databases">
        <authorList>
            <person name="Gilroy R."/>
        </authorList>
    </citation>
    <scope>NUCLEOTIDE SEQUENCE</scope>
    <source>
        <strain evidence="8">CHK33-5263</strain>
    </source>
</reference>
<keyword evidence="4 6" id="KW-0472">Membrane</keyword>
<protein>
    <submittedName>
        <fullName evidence="8">Membrane protein insertase YidC</fullName>
    </submittedName>
</protein>
<dbReference type="EMBL" id="DXBS01000106">
    <property type="protein sequence ID" value="HIZ24887.1"/>
    <property type="molecule type" value="Genomic_DNA"/>
</dbReference>
<comment type="caution">
    <text evidence="8">The sequence shown here is derived from an EMBL/GenBank/DDBJ whole genome shotgun (WGS) entry which is preliminary data.</text>
</comment>
<feature type="domain" description="Membrane insertase YidC/Oxa/ALB C-terminal" evidence="7">
    <location>
        <begin position="38"/>
        <end position="137"/>
    </location>
</feature>